<dbReference type="EMBL" id="VSSQ01015730">
    <property type="protein sequence ID" value="MPM56380.1"/>
    <property type="molecule type" value="Genomic_DNA"/>
</dbReference>
<evidence type="ECO:0000313" key="2">
    <source>
        <dbReference type="EMBL" id="MPM56380.1"/>
    </source>
</evidence>
<proteinExistence type="predicted"/>
<sequence>MVFRTLRWSRTLRVSDVDPVHLGAGVVGEEVADRRVRRDRERHRDGGEDEGADPGHVGLLGFRAVGVFRR</sequence>
<organism evidence="2">
    <name type="scientific">bioreactor metagenome</name>
    <dbReference type="NCBI Taxonomy" id="1076179"/>
    <lineage>
        <taxon>unclassified sequences</taxon>
        <taxon>metagenomes</taxon>
        <taxon>ecological metagenomes</taxon>
    </lineage>
</organism>
<protein>
    <submittedName>
        <fullName evidence="2">Uncharacterized protein</fullName>
    </submittedName>
</protein>
<dbReference type="AlphaFoldDB" id="A0A645ATD2"/>
<feature type="compositionally biased region" description="Basic and acidic residues" evidence="1">
    <location>
        <begin position="36"/>
        <end position="46"/>
    </location>
</feature>
<name>A0A645ATD2_9ZZZZ</name>
<evidence type="ECO:0000256" key="1">
    <source>
        <dbReference type="SAM" id="MobiDB-lite"/>
    </source>
</evidence>
<comment type="caution">
    <text evidence="2">The sequence shown here is derived from an EMBL/GenBank/DDBJ whole genome shotgun (WGS) entry which is preliminary data.</text>
</comment>
<feature type="region of interest" description="Disordered" evidence="1">
    <location>
        <begin position="36"/>
        <end position="56"/>
    </location>
</feature>
<gene>
    <name evidence="2" type="ORF">SDC9_103182</name>
</gene>
<accession>A0A645ATD2</accession>
<reference evidence="2" key="1">
    <citation type="submission" date="2019-08" db="EMBL/GenBank/DDBJ databases">
        <authorList>
            <person name="Kucharzyk K."/>
            <person name="Murdoch R.W."/>
            <person name="Higgins S."/>
            <person name="Loffler F."/>
        </authorList>
    </citation>
    <scope>NUCLEOTIDE SEQUENCE</scope>
</reference>